<dbReference type="InterPro" id="IPR001034">
    <property type="entry name" value="DeoR_HTH"/>
</dbReference>
<dbReference type="NCBIfam" id="NF007961">
    <property type="entry name" value="PRK10681.1"/>
    <property type="match status" value="1"/>
</dbReference>
<dbReference type="PATRIC" id="fig|1095749.3.peg.1315"/>
<dbReference type="eggNOG" id="COG1349">
    <property type="taxonomic scope" value="Bacteria"/>
</dbReference>
<dbReference type="Proteomes" id="UP000006457">
    <property type="component" value="Unassembled WGS sequence"/>
</dbReference>
<dbReference type="PROSITE" id="PS00894">
    <property type="entry name" value="HTH_DEOR_1"/>
    <property type="match status" value="1"/>
</dbReference>
<dbReference type="PROSITE" id="PS51000">
    <property type="entry name" value="HTH_DEOR_2"/>
    <property type="match status" value="1"/>
</dbReference>
<dbReference type="OrthoDB" id="9797223at2"/>
<evidence type="ECO:0000256" key="1">
    <source>
        <dbReference type="ARBA" id="ARBA00023015"/>
    </source>
</evidence>
<dbReference type="InterPro" id="IPR018356">
    <property type="entry name" value="Tscrpt_reg_HTH_DeoR_CS"/>
</dbReference>
<organism evidence="5 6">
    <name type="scientific">Pasteurella bettyae CCUG 2042</name>
    <dbReference type="NCBI Taxonomy" id="1095749"/>
    <lineage>
        <taxon>Bacteria</taxon>
        <taxon>Pseudomonadati</taxon>
        <taxon>Pseudomonadota</taxon>
        <taxon>Gammaproteobacteria</taxon>
        <taxon>Pasteurellales</taxon>
        <taxon>Pasteurellaceae</taxon>
        <taxon>Pasteurella</taxon>
    </lineage>
</organism>
<protein>
    <submittedName>
        <fullName evidence="5">Deoxyribose operon repressor</fullName>
    </submittedName>
</protein>
<dbReference type="Pfam" id="PF08220">
    <property type="entry name" value="HTH_DeoR"/>
    <property type="match status" value="1"/>
</dbReference>
<evidence type="ECO:0000256" key="2">
    <source>
        <dbReference type="ARBA" id="ARBA00023125"/>
    </source>
</evidence>
<reference evidence="5 6" key="1">
    <citation type="submission" date="2012-03" db="EMBL/GenBank/DDBJ databases">
        <authorList>
            <person name="Harkins D.M."/>
            <person name="Madupu R."/>
            <person name="Durkin A.S."/>
            <person name="Torralba M."/>
            <person name="Methe B."/>
            <person name="Sutton G.G."/>
            <person name="Nelson K.E."/>
        </authorList>
    </citation>
    <scope>NUCLEOTIDE SEQUENCE [LARGE SCALE GENOMIC DNA]</scope>
    <source>
        <strain evidence="5 6">CCUG 2042</strain>
    </source>
</reference>
<dbReference type="PANTHER" id="PTHR30363">
    <property type="entry name" value="HTH-TYPE TRANSCRIPTIONAL REGULATOR SRLR-RELATED"/>
    <property type="match status" value="1"/>
</dbReference>
<name>I3DBT4_9PAST</name>
<keyword evidence="2" id="KW-0238">DNA-binding</keyword>
<comment type="caution">
    <text evidence="5">The sequence shown here is derived from an EMBL/GenBank/DDBJ whole genome shotgun (WGS) entry which is preliminary data.</text>
</comment>
<sequence length="251" mass="28283">MDTKVQSRIHKLEFLLKQMDKIHLRDAADILNVSEMTIRRDLNTNTGSIVLLGGYIVKDPQKSNENGYQIFEQETKHIAEKMHIGRLGAELVEEGDVVFFDCGSTIPFIASQIDSSIKFTALCCSINTFMVLQEKPNCDVILCGGKYSRHNSFLNSIQVHNELEAICTTKAFISAAGVDAKRGVSCFNFDEVKTKQRAMAKTQQAILVFDHFKVNKVRQAYIGELCEFDLIVTDQLLPTEFEGKIPQIKQN</sequence>
<gene>
    <name evidence="5" type="primary">deoR</name>
    <name evidence="5" type="ORF">HMPREF1052_0378</name>
</gene>
<dbReference type="SMART" id="SM01134">
    <property type="entry name" value="DeoRC"/>
    <property type="match status" value="1"/>
</dbReference>
<dbReference type="Pfam" id="PF00455">
    <property type="entry name" value="DeoRC"/>
    <property type="match status" value="1"/>
</dbReference>
<feature type="domain" description="HTH deoR-type" evidence="4">
    <location>
        <begin position="5"/>
        <end position="57"/>
    </location>
</feature>
<proteinExistence type="predicted"/>
<dbReference type="GO" id="GO:0003677">
    <property type="term" value="F:DNA binding"/>
    <property type="evidence" value="ECO:0007669"/>
    <property type="project" value="UniProtKB-KW"/>
</dbReference>
<evidence type="ECO:0000313" key="5">
    <source>
        <dbReference type="EMBL" id="EIJ69177.1"/>
    </source>
</evidence>
<dbReference type="EMBL" id="AJSX01000033">
    <property type="protein sequence ID" value="EIJ69177.1"/>
    <property type="molecule type" value="Genomic_DNA"/>
</dbReference>
<evidence type="ECO:0000259" key="4">
    <source>
        <dbReference type="PROSITE" id="PS51000"/>
    </source>
</evidence>
<dbReference type="InterPro" id="IPR050313">
    <property type="entry name" value="Carb_Metab_HTH_regulators"/>
</dbReference>
<dbReference type="SMART" id="SM00420">
    <property type="entry name" value="HTH_DEOR"/>
    <property type="match status" value="1"/>
</dbReference>
<dbReference type="GO" id="GO:0003700">
    <property type="term" value="F:DNA-binding transcription factor activity"/>
    <property type="evidence" value="ECO:0007669"/>
    <property type="project" value="InterPro"/>
</dbReference>
<keyword evidence="6" id="KW-1185">Reference proteome</keyword>
<evidence type="ECO:0000256" key="3">
    <source>
        <dbReference type="ARBA" id="ARBA00023163"/>
    </source>
</evidence>
<dbReference type="InterPro" id="IPR014036">
    <property type="entry name" value="DeoR-like_C"/>
</dbReference>
<keyword evidence="1" id="KW-0805">Transcription regulation</keyword>
<dbReference type="RefSeq" id="WP_005760950.1">
    <property type="nucleotide sequence ID" value="NZ_AJSX01000033.1"/>
</dbReference>
<dbReference type="SUPFAM" id="SSF100950">
    <property type="entry name" value="NagB/RpiA/CoA transferase-like"/>
    <property type="match status" value="1"/>
</dbReference>
<dbReference type="PANTHER" id="PTHR30363:SF8">
    <property type="entry name" value="DEOXYRIBOSE OPERON REPRESSOR"/>
    <property type="match status" value="1"/>
</dbReference>
<dbReference type="AlphaFoldDB" id="I3DBT4"/>
<evidence type="ECO:0000313" key="6">
    <source>
        <dbReference type="Proteomes" id="UP000006457"/>
    </source>
</evidence>
<keyword evidence="3" id="KW-0804">Transcription</keyword>
<dbReference type="InterPro" id="IPR037171">
    <property type="entry name" value="NagB/RpiA_transferase-like"/>
</dbReference>
<accession>I3DBT4</accession>